<reference evidence="5" key="1">
    <citation type="submission" date="2021-01" db="EMBL/GenBank/DDBJ databases">
        <title>Whole genome shotgun sequence of Sinosporangium siamense NBRC 109515.</title>
        <authorList>
            <person name="Komaki H."/>
            <person name="Tamura T."/>
        </authorList>
    </citation>
    <scope>NUCLEOTIDE SEQUENCE</scope>
    <source>
        <strain evidence="5">NBRC 109515</strain>
    </source>
</reference>
<dbReference type="InterPro" id="IPR008920">
    <property type="entry name" value="TF_FadR/GntR_C"/>
</dbReference>
<comment type="caution">
    <text evidence="5">The sequence shown here is derived from an EMBL/GenBank/DDBJ whole genome shotgun (WGS) entry which is preliminary data.</text>
</comment>
<dbReference type="InterPro" id="IPR036390">
    <property type="entry name" value="WH_DNA-bd_sf"/>
</dbReference>
<keyword evidence="6" id="KW-1185">Reference proteome</keyword>
<dbReference type="Gene3D" id="1.10.10.10">
    <property type="entry name" value="Winged helix-like DNA-binding domain superfamily/Winged helix DNA-binding domain"/>
    <property type="match status" value="1"/>
</dbReference>
<dbReference type="SMART" id="SM00345">
    <property type="entry name" value="HTH_GNTR"/>
    <property type="match status" value="1"/>
</dbReference>
<feature type="domain" description="HTH gntR-type" evidence="4">
    <location>
        <begin position="25"/>
        <end position="93"/>
    </location>
</feature>
<dbReference type="InterPro" id="IPR011711">
    <property type="entry name" value="GntR_C"/>
</dbReference>
<keyword evidence="1" id="KW-0805">Transcription regulation</keyword>
<dbReference type="EMBL" id="BOOW01000028">
    <property type="protein sequence ID" value="GII94286.1"/>
    <property type="molecule type" value="Genomic_DNA"/>
</dbReference>
<keyword evidence="3" id="KW-0804">Transcription</keyword>
<evidence type="ECO:0000256" key="3">
    <source>
        <dbReference type="ARBA" id="ARBA00023163"/>
    </source>
</evidence>
<dbReference type="SMART" id="SM00895">
    <property type="entry name" value="FCD"/>
    <property type="match status" value="1"/>
</dbReference>
<evidence type="ECO:0000313" key="5">
    <source>
        <dbReference type="EMBL" id="GII94286.1"/>
    </source>
</evidence>
<dbReference type="Proteomes" id="UP000606172">
    <property type="component" value="Unassembled WGS sequence"/>
</dbReference>
<dbReference type="GO" id="GO:0003677">
    <property type="term" value="F:DNA binding"/>
    <property type="evidence" value="ECO:0007669"/>
    <property type="project" value="UniProtKB-KW"/>
</dbReference>
<protein>
    <submittedName>
        <fullName evidence="5">Transcriptional regulator</fullName>
    </submittedName>
</protein>
<dbReference type="SUPFAM" id="SSF46785">
    <property type="entry name" value="Winged helix' DNA-binding domain"/>
    <property type="match status" value="1"/>
</dbReference>
<proteinExistence type="predicted"/>
<name>A0A919RLG1_9ACTN</name>
<accession>A0A919RLG1</accession>
<dbReference type="InterPro" id="IPR036388">
    <property type="entry name" value="WH-like_DNA-bd_sf"/>
</dbReference>
<dbReference type="InterPro" id="IPR000524">
    <property type="entry name" value="Tscrpt_reg_HTH_GntR"/>
</dbReference>
<dbReference type="RefSeq" id="WP_204028553.1">
    <property type="nucleotide sequence ID" value="NZ_BOOW01000028.1"/>
</dbReference>
<dbReference type="AlphaFoldDB" id="A0A919RLG1"/>
<dbReference type="SUPFAM" id="SSF48008">
    <property type="entry name" value="GntR ligand-binding domain-like"/>
    <property type="match status" value="1"/>
</dbReference>
<evidence type="ECO:0000256" key="1">
    <source>
        <dbReference type="ARBA" id="ARBA00023015"/>
    </source>
</evidence>
<dbReference type="CDD" id="cd07377">
    <property type="entry name" value="WHTH_GntR"/>
    <property type="match status" value="1"/>
</dbReference>
<evidence type="ECO:0000313" key="6">
    <source>
        <dbReference type="Proteomes" id="UP000606172"/>
    </source>
</evidence>
<dbReference type="Gene3D" id="1.20.120.530">
    <property type="entry name" value="GntR ligand-binding domain-like"/>
    <property type="match status" value="1"/>
</dbReference>
<gene>
    <name evidence="5" type="ORF">Ssi02_45170</name>
</gene>
<dbReference type="GO" id="GO:0003700">
    <property type="term" value="F:DNA-binding transcription factor activity"/>
    <property type="evidence" value="ECO:0007669"/>
    <property type="project" value="InterPro"/>
</dbReference>
<evidence type="ECO:0000256" key="2">
    <source>
        <dbReference type="ARBA" id="ARBA00023125"/>
    </source>
</evidence>
<dbReference type="Pfam" id="PF00392">
    <property type="entry name" value="GntR"/>
    <property type="match status" value="1"/>
</dbReference>
<dbReference type="Pfam" id="PF07729">
    <property type="entry name" value="FCD"/>
    <property type="match status" value="1"/>
</dbReference>
<dbReference type="PANTHER" id="PTHR43537:SF44">
    <property type="entry name" value="GNTR FAMILY REGULATORY PROTEIN"/>
    <property type="match status" value="1"/>
</dbReference>
<keyword evidence="2" id="KW-0238">DNA-binding</keyword>
<dbReference type="PRINTS" id="PR00035">
    <property type="entry name" value="HTHGNTR"/>
</dbReference>
<sequence length="259" mass="28671">MKSGTTGRGRPGPVDLGPVRPVTVSRLSELVAEQIRDFIVSEDLAENIRLPSERDLAARFGASRPTVSQALRTLSLMGLVEIRPGSGAYVVHRPDRIITASVSLMLDLDRESVADLAELRLWLESIGVQEAIRREPAGGLDEVRVAFNRLKESVGSSTSAWIAADTVFHAAVVRRSGNPFLTSIYESVHLAVIRYEHDPWIQTERVPAWLKPNVAGKLIAIHEPIMNALEEGDEEAALAAVRHHHEVMMEHVKRRHSPR</sequence>
<evidence type="ECO:0000259" key="4">
    <source>
        <dbReference type="PROSITE" id="PS50949"/>
    </source>
</evidence>
<organism evidence="5 6">
    <name type="scientific">Sinosporangium siamense</name>
    <dbReference type="NCBI Taxonomy" id="1367973"/>
    <lineage>
        <taxon>Bacteria</taxon>
        <taxon>Bacillati</taxon>
        <taxon>Actinomycetota</taxon>
        <taxon>Actinomycetes</taxon>
        <taxon>Streptosporangiales</taxon>
        <taxon>Streptosporangiaceae</taxon>
        <taxon>Sinosporangium</taxon>
    </lineage>
</organism>
<dbReference type="PROSITE" id="PS50949">
    <property type="entry name" value="HTH_GNTR"/>
    <property type="match status" value="1"/>
</dbReference>
<dbReference type="PANTHER" id="PTHR43537">
    <property type="entry name" value="TRANSCRIPTIONAL REGULATOR, GNTR FAMILY"/>
    <property type="match status" value="1"/>
</dbReference>